<gene>
    <name evidence="2" type="primary">ycf37</name>
</gene>
<feature type="transmembrane region" description="Helical" evidence="1">
    <location>
        <begin position="6"/>
        <end position="39"/>
    </location>
</feature>
<sequence length="153" mass="18595">MLNNFILFYLYLSIILLFLSILSYLITIEFLYLFYIIFFSKINYNLSEINEEAFIYFVNLYTKRKEWFLFISMLEFCINKKIFSLITTYNNLGYCYNSLSYLELAEHYYCNALFFDQKNRLTLHNLSQLYKKGNNYTQLSIINNMIESIKNKD</sequence>
<keyword evidence="1" id="KW-0812">Transmembrane</keyword>
<reference evidence="2" key="2">
    <citation type="submission" date="2019-04" db="EMBL/GenBank/DDBJ databases">
        <authorList>
            <person name="Pasella M."/>
        </authorList>
    </citation>
    <scope>NUCLEOTIDE SEQUENCE</scope>
    <source>
        <strain evidence="2">PD2948_1</strain>
    </source>
</reference>
<name>A0A4D6WPJ6_9FLOR</name>
<reference evidence="2" key="1">
    <citation type="journal article" date="2019" name="Mol. Phylogenet. Evol.">
        <title>Morphological evolution and classification of the red algal order Ceramiales inferred using plastid phylogenomics.</title>
        <authorList>
            <person name="Diaz-Tapia P."/>
            <person name="Pasella M.M."/>
            <person name="Verbruggen H."/>
            <person name="Maggs C.A."/>
        </authorList>
    </citation>
    <scope>NUCLEOTIDE SEQUENCE</scope>
    <source>
        <strain evidence="2">PD2948_1</strain>
    </source>
</reference>
<keyword evidence="1" id="KW-0472">Membrane</keyword>
<proteinExistence type="predicted"/>
<keyword evidence="2" id="KW-0934">Plastid</keyword>
<dbReference type="AlphaFoldDB" id="A0A4D6WPJ6"/>
<evidence type="ECO:0000256" key="1">
    <source>
        <dbReference type="SAM" id="Phobius"/>
    </source>
</evidence>
<dbReference type="EMBL" id="MK814640">
    <property type="protein sequence ID" value="QCI05764.1"/>
    <property type="molecule type" value="Genomic_DNA"/>
</dbReference>
<geneLocation type="plastid" evidence="2"/>
<evidence type="ECO:0008006" key="3">
    <source>
        <dbReference type="Google" id="ProtNLM"/>
    </source>
</evidence>
<accession>A0A4D6WPJ6</accession>
<evidence type="ECO:0000313" key="2">
    <source>
        <dbReference type="EMBL" id="QCI05764.1"/>
    </source>
</evidence>
<dbReference type="InterPro" id="IPR011990">
    <property type="entry name" value="TPR-like_helical_dom_sf"/>
</dbReference>
<keyword evidence="1" id="KW-1133">Transmembrane helix</keyword>
<dbReference type="SUPFAM" id="SSF48452">
    <property type="entry name" value="TPR-like"/>
    <property type="match status" value="1"/>
</dbReference>
<organism evidence="2">
    <name type="scientific">Dasysiphonia japonica</name>
    <dbReference type="NCBI Taxonomy" id="2506492"/>
    <lineage>
        <taxon>Eukaryota</taxon>
        <taxon>Rhodophyta</taxon>
        <taxon>Florideophyceae</taxon>
        <taxon>Rhodymeniophycidae</taxon>
        <taxon>Ceramiales</taxon>
        <taxon>Dasyaceae</taxon>
        <taxon>Dasysiphonia</taxon>
    </lineage>
</organism>
<protein>
    <recommendedName>
        <fullName evidence="3">Ycf37</fullName>
    </recommendedName>
</protein>
<dbReference type="Gene3D" id="1.25.40.10">
    <property type="entry name" value="Tetratricopeptide repeat domain"/>
    <property type="match status" value="1"/>
</dbReference>